<feature type="domain" description="DUF3658" evidence="2">
    <location>
        <begin position="157"/>
        <end position="255"/>
    </location>
</feature>
<gene>
    <name evidence="3" type="ORF">MKP09_16875</name>
</gene>
<dbReference type="RefSeq" id="WP_240831487.1">
    <property type="nucleotide sequence ID" value="NZ_JAKWBL010000003.1"/>
</dbReference>
<keyword evidence="4" id="KW-1185">Reference proteome</keyword>
<protein>
    <submittedName>
        <fullName evidence="3">DUF1835 domain-containing protein</fullName>
    </submittedName>
</protein>
<organism evidence="3 4">
    <name type="scientific">Niabella ginsengisoli</name>
    <dbReference type="NCBI Taxonomy" id="522298"/>
    <lineage>
        <taxon>Bacteria</taxon>
        <taxon>Pseudomonadati</taxon>
        <taxon>Bacteroidota</taxon>
        <taxon>Chitinophagia</taxon>
        <taxon>Chitinophagales</taxon>
        <taxon>Chitinophagaceae</taxon>
        <taxon>Niabella</taxon>
    </lineage>
</organism>
<dbReference type="EMBL" id="JAKWBL010000003">
    <property type="protein sequence ID" value="MCH5599461.1"/>
    <property type="molecule type" value="Genomic_DNA"/>
</dbReference>
<evidence type="ECO:0000259" key="1">
    <source>
        <dbReference type="Pfam" id="PF08874"/>
    </source>
</evidence>
<feature type="domain" description="DUF1835" evidence="1">
    <location>
        <begin position="2"/>
        <end position="123"/>
    </location>
</feature>
<dbReference type="InterPro" id="IPR014973">
    <property type="entry name" value="DUF1835"/>
</dbReference>
<sequence>MIHIVFNEAEIELMQKVQELDESLAGSVIQIKDDYAVGPVAGIYETEGYQQRRDWWNQLLENSPYKEQSDLVDDKLTVHNLIKALQENKEEEAWIWMGQNQHDVCGYYWLMPQLREFQGRVHVLYMNNLPFINEKGQIFYPSWLSEIQPSEFLKAKKLARPITLSEYEVDPDEWNKLTQENAMVRILEGGKKIVSKGNDFYDAEILKNITGEWQKASRVLQNTLNRMKVKTGDVFLMWRIKILIQKGEVITEGDINKDWKSFDIKLAGALKQSGANTAEVQTEQ</sequence>
<accession>A0ABS9SM50</accession>
<proteinExistence type="predicted"/>
<evidence type="ECO:0000313" key="3">
    <source>
        <dbReference type="EMBL" id="MCH5599461.1"/>
    </source>
</evidence>
<dbReference type="Pfam" id="PF12395">
    <property type="entry name" value="DUF3658"/>
    <property type="match status" value="1"/>
</dbReference>
<name>A0ABS9SM50_9BACT</name>
<comment type="caution">
    <text evidence="3">The sequence shown here is derived from an EMBL/GenBank/DDBJ whole genome shotgun (WGS) entry which is preliminary data.</text>
</comment>
<dbReference type="InterPro" id="IPR022123">
    <property type="entry name" value="DUF3658"/>
</dbReference>
<reference evidence="3 4" key="1">
    <citation type="submission" date="2022-02" db="EMBL/GenBank/DDBJ databases">
        <authorList>
            <person name="Min J."/>
        </authorList>
    </citation>
    <scope>NUCLEOTIDE SEQUENCE [LARGE SCALE GENOMIC DNA]</scope>
    <source>
        <strain evidence="3 4">GR10-1</strain>
    </source>
</reference>
<dbReference type="Proteomes" id="UP001202248">
    <property type="component" value="Unassembled WGS sequence"/>
</dbReference>
<evidence type="ECO:0000259" key="2">
    <source>
        <dbReference type="Pfam" id="PF12395"/>
    </source>
</evidence>
<dbReference type="Pfam" id="PF08874">
    <property type="entry name" value="DUF1835"/>
    <property type="match status" value="1"/>
</dbReference>
<evidence type="ECO:0000313" key="4">
    <source>
        <dbReference type="Proteomes" id="UP001202248"/>
    </source>
</evidence>